<dbReference type="PANTHER" id="PTHR36833:SF2">
    <property type="entry name" value="SLR0610 PROTEIN"/>
    <property type="match status" value="1"/>
</dbReference>
<feature type="transmembrane region" description="Helical" evidence="1">
    <location>
        <begin position="27"/>
        <end position="51"/>
    </location>
</feature>
<feature type="transmembrane region" description="Helical" evidence="1">
    <location>
        <begin position="63"/>
        <end position="85"/>
    </location>
</feature>
<dbReference type="OrthoDB" id="9788195at2"/>
<name>A0A1M6IBR8_9FIRM</name>
<dbReference type="Pfam" id="PF06182">
    <property type="entry name" value="ABC2_membrane_6"/>
    <property type="match status" value="1"/>
</dbReference>
<feature type="transmembrane region" description="Helical" evidence="1">
    <location>
        <begin position="120"/>
        <end position="143"/>
    </location>
</feature>
<dbReference type="EMBL" id="FQZP01000041">
    <property type="protein sequence ID" value="SHJ31894.1"/>
    <property type="molecule type" value="Genomic_DNA"/>
</dbReference>
<evidence type="ECO:0000313" key="2">
    <source>
        <dbReference type="EMBL" id="SHJ31894.1"/>
    </source>
</evidence>
<sequence>MKTIARHLRLIKTFFSFRMSNQMIYRASFWTAFFVDVSLFLIHLAVFQTLFFNVDSINGWSKYQMVFFVGTFTLIDGLEMWLYFFGVTSIPMKIREGKLDIYLTKPVNTLFWLTFENMDIGSAFICIPGIIMIVTASINLGIRITLWKILGYILLLMLMLVLLYSLMLIIRSLSFFFIKTGALDELEGELISISFRVPGVVFRGITKLILYVLLPYALIATIPTQFFTDVLSGGMWLLVLGVVTAFVLLSRWIWRMGLKRYGSASS</sequence>
<organism evidence="2 3">
    <name type="scientific">Thermoclostridium caenicola</name>
    <dbReference type="NCBI Taxonomy" id="659425"/>
    <lineage>
        <taxon>Bacteria</taxon>
        <taxon>Bacillati</taxon>
        <taxon>Bacillota</taxon>
        <taxon>Clostridia</taxon>
        <taxon>Eubacteriales</taxon>
        <taxon>Oscillospiraceae</taxon>
        <taxon>Thermoclostridium</taxon>
    </lineage>
</organism>
<dbReference type="AlphaFoldDB" id="A0A1M6IBR8"/>
<keyword evidence="1" id="KW-1133">Transmembrane helix</keyword>
<dbReference type="Proteomes" id="UP000324781">
    <property type="component" value="Unassembled WGS sequence"/>
</dbReference>
<keyword evidence="1" id="KW-0472">Membrane</keyword>
<protein>
    <submittedName>
        <fullName evidence="2">ABC-2 type transport system permease protein</fullName>
    </submittedName>
</protein>
<evidence type="ECO:0000256" key="1">
    <source>
        <dbReference type="SAM" id="Phobius"/>
    </source>
</evidence>
<keyword evidence="1" id="KW-0812">Transmembrane</keyword>
<gene>
    <name evidence="2" type="ORF">SAMN05444373_10414</name>
</gene>
<feature type="transmembrane region" description="Helical" evidence="1">
    <location>
        <begin position="208"/>
        <end position="228"/>
    </location>
</feature>
<evidence type="ECO:0000313" key="3">
    <source>
        <dbReference type="Proteomes" id="UP000324781"/>
    </source>
</evidence>
<feature type="transmembrane region" description="Helical" evidence="1">
    <location>
        <begin position="234"/>
        <end position="254"/>
    </location>
</feature>
<proteinExistence type="predicted"/>
<dbReference type="RefSeq" id="WP_149679191.1">
    <property type="nucleotide sequence ID" value="NZ_FQZP01000041.1"/>
</dbReference>
<keyword evidence="3" id="KW-1185">Reference proteome</keyword>
<accession>A0A1M6IBR8</accession>
<dbReference type="InterPro" id="IPR010390">
    <property type="entry name" value="ABC-2_transporter-like"/>
</dbReference>
<dbReference type="PANTHER" id="PTHR36833">
    <property type="entry name" value="SLR0610 PROTEIN-RELATED"/>
    <property type="match status" value="1"/>
</dbReference>
<reference evidence="2 3" key="1">
    <citation type="submission" date="2016-11" db="EMBL/GenBank/DDBJ databases">
        <authorList>
            <person name="Varghese N."/>
            <person name="Submissions S."/>
        </authorList>
    </citation>
    <scope>NUCLEOTIDE SEQUENCE [LARGE SCALE GENOMIC DNA]</scope>
    <source>
        <strain evidence="2 3">DSM 19027</strain>
    </source>
</reference>
<feature type="transmembrane region" description="Helical" evidence="1">
    <location>
        <begin position="149"/>
        <end position="170"/>
    </location>
</feature>